<evidence type="ECO:0000256" key="8">
    <source>
        <dbReference type="ARBA" id="ARBA00023316"/>
    </source>
</evidence>
<dbReference type="CDD" id="cd16913">
    <property type="entry name" value="YkuD_like"/>
    <property type="match status" value="1"/>
</dbReference>
<dbReference type="GO" id="GO:0071555">
    <property type="term" value="P:cell wall organization"/>
    <property type="evidence" value="ECO:0007669"/>
    <property type="project" value="UniProtKB-UniRule"/>
</dbReference>
<feature type="region of interest" description="Disordered" evidence="10">
    <location>
        <begin position="141"/>
        <end position="170"/>
    </location>
</feature>
<dbReference type="Proteomes" id="UP001329915">
    <property type="component" value="Chromosome"/>
</dbReference>
<reference evidence="12 13" key="1">
    <citation type="submission" date="2023-04" db="EMBL/GenBank/DDBJ databases">
        <authorList>
            <person name="Hsu D."/>
        </authorList>
    </citation>
    <scope>NUCLEOTIDE SEQUENCE [LARGE SCALE GENOMIC DNA]</scope>
    <source>
        <strain evidence="12 13">MK1</strain>
    </source>
</reference>
<feature type="active site" description="Nucleophile" evidence="9">
    <location>
        <position position="178"/>
    </location>
</feature>
<evidence type="ECO:0000259" key="11">
    <source>
        <dbReference type="PROSITE" id="PS52029"/>
    </source>
</evidence>
<dbReference type="Pfam" id="PF03734">
    <property type="entry name" value="YkuD"/>
    <property type="match status" value="1"/>
</dbReference>
<dbReference type="SUPFAM" id="SSF141523">
    <property type="entry name" value="L,D-transpeptidase catalytic domain-like"/>
    <property type="match status" value="1"/>
</dbReference>
<dbReference type="AlphaFoldDB" id="A0AAU0UPW9"/>
<dbReference type="InterPro" id="IPR050979">
    <property type="entry name" value="LD-transpeptidase"/>
</dbReference>
<dbReference type="InterPro" id="IPR005490">
    <property type="entry name" value="LD_TPept_cat_dom"/>
</dbReference>
<dbReference type="GO" id="GO:0016757">
    <property type="term" value="F:glycosyltransferase activity"/>
    <property type="evidence" value="ECO:0007669"/>
    <property type="project" value="UniProtKB-KW"/>
</dbReference>
<organism evidence="12 13">
    <name type="scientific">Metallumcola ferriviriculae</name>
    <dbReference type="NCBI Taxonomy" id="3039180"/>
    <lineage>
        <taxon>Bacteria</taxon>
        <taxon>Bacillati</taxon>
        <taxon>Bacillota</taxon>
        <taxon>Clostridia</taxon>
        <taxon>Neomoorellales</taxon>
        <taxon>Desulfitibacteraceae</taxon>
        <taxon>Metallumcola</taxon>
    </lineage>
</organism>
<evidence type="ECO:0000256" key="5">
    <source>
        <dbReference type="ARBA" id="ARBA00022801"/>
    </source>
</evidence>
<evidence type="ECO:0000313" key="12">
    <source>
        <dbReference type="EMBL" id="WRO23141.1"/>
    </source>
</evidence>
<keyword evidence="4" id="KW-0808">Transferase</keyword>
<keyword evidence="7 9" id="KW-0573">Peptidoglycan synthesis</keyword>
<keyword evidence="8 9" id="KW-0961">Cell wall biogenesis/degradation</keyword>
<gene>
    <name evidence="12" type="ORF">MFMK1_002990</name>
</gene>
<keyword evidence="5" id="KW-0378">Hydrolase</keyword>
<comment type="pathway">
    <text evidence="1 9">Cell wall biogenesis; peptidoglycan biosynthesis.</text>
</comment>
<dbReference type="PANTHER" id="PTHR30582:SF24">
    <property type="entry name" value="L,D-TRANSPEPTIDASE ERFK_SRFK-RELATED"/>
    <property type="match status" value="1"/>
</dbReference>
<evidence type="ECO:0000256" key="6">
    <source>
        <dbReference type="ARBA" id="ARBA00022960"/>
    </source>
</evidence>
<evidence type="ECO:0000256" key="7">
    <source>
        <dbReference type="ARBA" id="ARBA00022984"/>
    </source>
</evidence>
<dbReference type="GO" id="GO:0005576">
    <property type="term" value="C:extracellular region"/>
    <property type="evidence" value="ECO:0007669"/>
    <property type="project" value="TreeGrafter"/>
</dbReference>
<dbReference type="KEGG" id="dbc:MFMK1_002990"/>
<keyword evidence="6 9" id="KW-0133">Cell shape</keyword>
<feature type="domain" description="L,D-TPase catalytic" evidence="11">
    <location>
        <begin position="68"/>
        <end position="202"/>
    </location>
</feature>
<evidence type="ECO:0000256" key="2">
    <source>
        <dbReference type="ARBA" id="ARBA00005992"/>
    </source>
</evidence>
<dbReference type="InterPro" id="IPR038063">
    <property type="entry name" value="Transpep_catalytic_dom"/>
</dbReference>
<keyword evidence="13" id="KW-1185">Reference proteome</keyword>
<dbReference type="GO" id="GO:0018104">
    <property type="term" value="P:peptidoglycan-protein cross-linking"/>
    <property type="evidence" value="ECO:0007669"/>
    <property type="project" value="TreeGrafter"/>
</dbReference>
<evidence type="ECO:0000256" key="10">
    <source>
        <dbReference type="SAM" id="MobiDB-lite"/>
    </source>
</evidence>
<evidence type="ECO:0000256" key="3">
    <source>
        <dbReference type="ARBA" id="ARBA00022676"/>
    </source>
</evidence>
<dbReference type="EMBL" id="CP121694">
    <property type="protein sequence ID" value="WRO23141.1"/>
    <property type="molecule type" value="Genomic_DNA"/>
</dbReference>
<dbReference type="PANTHER" id="PTHR30582">
    <property type="entry name" value="L,D-TRANSPEPTIDASE"/>
    <property type="match status" value="1"/>
</dbReference>
<dbReference type="Gene3D" id="2.40.440.10">
    <property type="entry name" value="L,D-transpeptidase catalytic domain-like"/>
    <property type="match status" value="1"/>
</dbReference>
<dbReference type="PROSITE" id="PS52029">
    <property type="entry name" value="LD_TPASE"/>
    <property type="match status" value="1"/>
</dbReference>
<feature type="compositionally biased region" description="Basic and acidic residues" evidence="10">
    <location>
        <begin position="141"/>
        <end position="153"/>
    </location>
</feature>
<name>A0AAU0UPW9_9FIRM</name>
<evidence type="ECO:0000256" key="1">
    <source>
        <dbReference type="ARBA" id="ARBA00004752"/>
    </source>
</evidence>
<dbReference type="GO" id="GO:0071972">
    <property type="term" value="F:peptidoglycan L,D-transpeptidase activity"/>
    <property type="evidence" value="ECO:0007669"/>
    <property type="project" value="TreeGrafter"/>
</dbReference>
<comment type="similarity">
    <text evidence="2">Belongs to the YkuD family.</text>
</comment>
<keyword evidence="3" id="KW-0328">Glycosyltransferase</keyword>
<proteinExistence type="inferred from homology"/>
<feature type="active site" description="Proton donor/acceptor" evidence="9">
    <location>
        <position position="162"/>
    </location>
</feature>
<sequence length="202" mass="22830">MEKTLRIGEAALNRTEIFTDKALGQVPLINETFEKGILLVGDKESFVVQIMPEFSLLSRYPTIYKTKDYILINKEKNRLYFFQQGLLAKEYTVSTGKEPYYTPEGVFEITNKLLYPKGKAPEAPMGPRWMGMEVPFAKDRRGNKVDGGPDHRAPKGQKYGIHGTNDETTIGTDASGGCIRMYNKDVKELYDMVSIGTMVEIE</sequence>
<dbReference type="RefSeq" id="WP_366922528.1">
    <property type="nucleotide sequence ID" value="NZ_CP121694.1"/>
</dbReference>
<evidence type="ECO:0000313" key="13">
    <source>
        <dbReference type="Proteomes" id="UP001329915"/>
    </source>
</evidence>
<accession>A0AAU0UPW9</accession>
<protein>
    <submittedName>
        <fullName evidence="12">L,D-transpeptidase</fullName>
    </submittedName>
</protein>
<dbReference type="GO" id="GO:0008360">
    <property type="term" value="P:regulation of cell shape"/>
    <property type="evidence" value="ECO:0007669"/>
    <property type="project" value="UniProtKB-UniRule"/>
</dbReference>
<evidence type="ECO:0000256" key="4">
    <source>
        <dbReference type="ARBA" id="ARBA00022679"/>
    </source>
</evidence>
<evidence type="ECO:0000256" key="9">
    <source>
        <dbReference type="PROSITE-ProRule" id="PRU01373"/>
    </source>
</evidence>